<protein>
    <submittedName>
        <fullName evidence="2">Putative coiled-coil domain-containing protein</fullName>
    </submittedName>
</protein>
<evidence type="ECO:0000313" key="3">
    <source>
        <dbReference type="Proteomes" id="UP000230750"/>
    </source>
</evidence>
<feature type="coiled-coil region" evidence="1">
    <location>
        <begin position="109"/>
        <end position="235"/>
    </location>
</feature>
<reference evidence="2 3" key="1">
    <citation type="journal article" date="2017" name="PLoS Biol.">
        <title>The sea cucumber genome provides insights into morphological evolution and visceral regeneration.</title>
        <authorList>
            <person name="Zhang X."/>
            <person name="Sun L."/>
            <person name="Yuan J."/>
            <person name="Sun Y."/>
            <person name="Gao Y."/>
            <person name="Zhang L."/>
            <person name="Li S."/>
            <person name="Dai H."/>
            <person name="Hamel J.F."/>
            <person name="Liu C."/>
            <person name="Yu Y."/>
            <person name="Liu S."/>
            <person name="Lin W."/>
            <person name="Guo K."/>
            <person name="Jin S."/>
            <person name="Xu P."/>
            <person name="Storey K.B."/>
            <person name="Huan P."/>
            <person name="Zhang T."/>
            <person name="Zhou Y."/>
            <person name="Zhang J."/>
            <person name="Lin C."/>
            <person name="Li X."/>
            <person name="Xing L."/>
            <person name="Huo D."/>
            <person name="Sun M."/>
            <person name="Wang L."/>
            <person name="Mercier A."/>
            <person name="Li F."/>
            <person name="Yang H."/>
            <person name="Xiang J."/>
        </authorList>
    </citation>
    <scope>NUCLEOTIDE SEQUENCE [LARGE SCALE GENOMIC DNA]</scope>
    <source>
        <strain evidence="2">Shaxun</strain>
        <tissue evidence="2">Muscle</tissue>
    </source>
</reference>
<keyword evidence="3" id="KW-1185">Reference proteome</keyword>
<accession>A0A2G8KV39</accession>
<dbReference type="Proteomes" id="UP000230750">
    <property type="component" value="Unassembled WGS sequence"/>
</dbReference>
<dbReference type="EMBL" id="MRZV01000355">
    <property type="protein sequence ID" value="PIK51825.1"/>
    <property type="molecule type" value="Genomic_DNA"/>
</dbReference>
<evidence type="ECO:0000313" key="2">
    <source>
        <dbReference type="EMBL" id="PIK51825.1"/>
    </source>
</evidence>
<dbReference type="OrthoDB" id="6288024at2759"/>
<dbReference type="AlphaFoldDB" id="A0A2G8KV39"/>
<sequence>MAANTQEPDVELGVQQSDLDSLPCVVESVSHAQRQQSDKLTQHQSISHGLKIHLQEEIVQLLEEDFQLSTDITDLHKKLQRDQRIHDEYSNKVIHHKTQVLELEKTNPIQLALAKQEKLLDQLQAEKAELLSQLSSKKSIDETRNDKVMRLKEEVESLRGNKRQLEKQIEEKETLIQEENKHQGSLLQDISVLKKRNHAQLLRLRNQVKEAQIRNHQWHEEANQMEQQIAHLQQLIADHEA</sequence>
<proteinExistence type="predicted"/>
<comment type="caution">
    <text evidence="2">The sequence shown here is derived from an EMBL/GenBank/DDBJ whole genome shotgun (WGS) entry which is preliminary data.</text>
</comment>
<evidence type="ECO:0000256" key="1">
    <source>
        <dbReference type="SAM" id="Coils"/>
    </source>
</evidence>
<keyword evidence="1" id="KW-0175">Coiled coil</keyword>
<organism evidence="2 3">
    <name type="scientific">Stichopus japonicus</name>
    <name type="common">Sea cucumber</name>
    <dbReference type="NCBI Taxonomy" id="307972"/>
    <lineage>
        <taxon>Eukaryota</taxon>
        <taxon>Metazoa</taxon>
        <taxon>Echinodermata</taxon>
        <taxon>Eleutherozoa</taxon>
        <taxon>Echinozoa</taxon>
        <taxon>Holothuroidea</taxon>
        <taxon>Aspidochirotacea</taxon>
        <taxon>Aspidochirotida</taxon>
        <taxon>Stichopodidae</taxon>
        <taxon>Apostichopus</taxon>
    </lineage>
</organism>
<gene>
    <name evidence="2" type="ORF">BSL78_11286</name>
</gene>
<name>A0A2G8KV39_STIJA</name>